<dbReference type="Gene3D" id="3.30.390.30">
    <property type="match status" value="1"/>
</dbReference>
<evidence type="ECO:0000256" key="4">
    <source>
        <dbReference type="ARBA" id="ARBA00023002"/>
    </source>
</evidence>
<comment type="cofactor">
    <cofactor evidence="1">
        <name>FAD</name>
        <dbReference type="ChEBI" id="CHEBI:57692"/>
    </cofactor>
</comment>
<organism evidence="7 8">
    <name type="scientific">Enterococcus durans</name>
    <dbReference type="NCBI Taxonomy" id="53345"/>
    <lineage>
        <taxon>Bacteria</taxon>
        <taxon>Bacillati</taxon>
        <taxon>Bacillota</taxon>
        <taxon>Bacilli</taxon>
        <taxon>Lactobacillales</taxon>
        <taxon>Enterococcaceae</taxon>
        <taxon>Enterococcus</taxon>
    </lineage>
</organism>
<keyword evidence="3" id="KW-0274">FAD</keyword>
<dbReference type="SUPFAM" id="SSF55424">
    <property type="entry name" value="FAD/NAD-linked reductases, dimerisation (C-terminal) domain"/>
    <property type="match status" value="1"/>
</dbReference>
<dbReference type="AlphaFoldDB" id="A0A377KGZ6"/>
<dbReference type="EMBL" id="UGIF01000002">
    <property type="protein sequence ID" value="STP28223.1"/>
    <property type="molecule type" value="Genomic_DNA"/>
</dbReference>
<dbReference type="GO" id="GO:0016692">
    <property type="term" value="F:NADH peroxidase activity"/>
    <property type="evidence" value="ECO:0007669"/>
    <property type="project" value="UniProtKB-EC"/>
</dbReference>
<keyword evidence="5" id="KW-0676">Redox-active center</keyword>
<evidence type="ECO:0000256" key="2">
    <source>
        <dbReference type="ARBA" id="ARBA00022630"/>
    </source>
</evidence>
<dbReference type="Pfam" id="PF07992">
    <property type="entry name" value="Pyr_redox_2"/>
    <property type="match status" value="1"/>
</dbReference>
<dbReference type="InterPro" id="IPR050260">
    <property type="entry name" value="FAD-bd_OxRdtase"/>
</dbReference>
<dbReference type="InterPro" id="IPR023753">
    <property type="entry name" value="FAD/NAD-binding_dom"/>
</dbReference>
<evidence type="ECO:0000256" key="1">
    <source>
        <dbReference type="ARBA" id="ARBA00001974"/>
    </source>
</evidence>
<dbReference type="SUPFAM" id="SSF51905">
    <property type="entry name" value="FAD/NAD(P)-binding domain"/>
    <property type="match status" value="2"/>
</dbReference>
<evidence type="ECO:0000256" key="3">
    <source>
        <dbReference type="ARBA" id="ARBA00022827"/>
    </source>
</evidence>
<keyword evidence="2" id="KW-0285">Flavoprotein</keyword>
<evidence type="ECO:0000313" key="8">
    <source>
        <dbReference type="Proteomes" id="UP000254070"/>
    </source>
</evidence>
<keyword evidence="7" id="KW-0575">Peroxidase</keyword>
<feature type="domain" description="FAD/NAD(P)-binding" evidence="6">
    <location>
        <begin position="1"/>
        <end position="289"/>
    </location>
</feature>
<dbReference type="Gene3D" id="3.50.50.60">
    <property type="entry name" value="FAD/NAD(P)-binding domain"/>
    <property type="match status" value="2"/>
</dbReference>
<keyword evidence="4 7" id="KW-0560">Oxidoreductase</keyword>
<evidence type="ECO:0000259" key="6">
    <source>
        <dbReference type="Pfam" id="PF07992"/>
    </source>
</evidence>
<dbReference type="PRINTS" id="PR00469">
    <property type="entry name" value="PNDRDTASEII"/>
</dbReference>
<dbReference type="PANTHER" id="PTHR43429:SF1">
    <property type="entry name" value="NAD(P)H SULFUR OXIDOREDUCTASE (COA-DEPENDENT)"/>
    <property type="match status" value="1"/>
</dbReference>
<dbReference type="RefSeq" id="WP_115234612.1">
    <property type="nucleotide sequence ID" value="NZ_UGIF01000002.1"/>
</dbReference>
<accession>A0A377KGZ6</accession>
<dbReference type="PRINTS" id="PR00368">
    <property type="entry name" value="FADPNR"/>
</dbReference>
<evidence type="ECO:0000313" key="7">
    <source>
        <dbReference type="EMBL" id="STP28223.1"/>
    </source>
</evidence>
<protein>
    <submittedName>
        <fullName evidence="7">Pyridine nucleotide-disulfide oxidoreductase</fullName>
        <ecNumber evidence="7">1.-.-.-</ecNumber>
        <ecNumber evidence="7">1.11.1.1</ecNumber>
    </submittedName>
</protein>
<proteinExistence type="predicted"/>
<name>A0A377KGZ6_9ENTE</name>
<dbReference type="InterPro" id="IPR036188">
    <property type="entry name" value="FAD/NAD-bd_sf"/>
</dbReference>
<dbReference type="InterPro" id="IPR016156">
    <property type="entry name" value="FAD/NAD-linked_Rdtase_dimer_sf"/>
</dbReference>
<dbReference type="PANTHER" id="PTHR43429">
    <property type="entry name" value="PYRIDINE NUCLEOTIDE-DISULFIDE OXIDOREDUCTASE DOMAIN-CONTAINING"/>
    <property type="match status" value="1"/>
</dbReference>
<evidence type="ECO:0000256" key="5">
    <source>
        <dbReference type="ARBA" id="ARBA00023284"/>
    </source>
</evidence>
<reference evidence="7 8" key="1">
    <citation type="submission" date="2018-06" db="EMBL/GenBank/DDBJ databases">
        <authorList>
            <consortium name="Pathogen Informatics"/>
            <person name="Doyle S."/>
        </authorList>
    </citation>
    <scope>NUCLEOTIDE SEQUENCE [LARGE SCALE GENOMIC DNA]</scope>
    <source>
        <strain evidence="7 8">NCTC8129</strain>
    </source>
</reference>
<sequence>MKVVIIGGSHSGTTAAIHLKKKDPSCEVIIIEKNKFQSFIASGINLVEKGQIKSLEDAKLYDKEELLDLNIEIMEYTEVTEFEPKQNVLTIKLKENDGVSYVYYDYLILATGSTQIKHGKSKNDDTRYISYKNYLESKKSLDTLNNSKNVVIVGAGFIGLELADSLDVEKNITLVDRMDYPLFRYFDEKFIKIIYEKCPSNIEFQLNDAIYKIEEKTNGKLKVYFFNGDIKDDIDVIVSASNGKPNSELFIDKIKLNYDKTVGVNSFLQTSADNVYAIGDLVLQTLIDEDLPKNQFFLPLVSNAFKTALIAAENILTGNTQKNIPTNKTIATKFGKYYLASSGFTELDAISHFCEVDQITKEFFFENDESSDEGYLKIQLTFTKDAKQVVGAQILSVSRMAIENINVLSMIIREKLTFFEIMKLDFYFQPEIQPFINVVLQTALSGIYENKTMNN</sequence>
<dbReference type="Proteomes" id="UP000254070">
    <property type="component" value="Unassembled WGS sequence"/>
</dbReference>
<dbReference type="EC" id="1.11.1.1" evidence="7"/>
<dbReference type="EC" id="1.-.-.-" evidence="7"/>
<gene>
    <name evidence="7" type="primary">npr_1</name>
    <name evidence="7" type="ORF">NCTC8129_00340</name>
</gene>